<dbReference type="SUPFAM" id="SSF47384">
    <property type="entry name" value="Homodimeric domain of signal transducing histidine kinase"/>
    <property type="match status" value="1"/>
</dbReference>
<keyword evidence="10" id="KW-0479">Metal-binding</keyword>
<dbReference type="Gene3D" id="3.30.565.10">
    <property type="entry name" value="Histidine kinase-like ATPase, C-terminal domain"/>
    <property type="match status" value="2"/>
</dbReference>
<keyword evidence="11" id="KW-0547">Nucleotide-binding</keyword>
<gene>
    <name evidence="21" type="ORF">HXX08_21725</name>
    <name evidence="22" type="ORF">OZ401_004029</name>
</gene>
<evidence type="ECO:0000259" key="20">
    <source>
        <dbReference type="PROSITE" id="PS50109"/>
    </source>
</evidence>
<dbReference type="InterPro" id="IPR036097">
    <property type="entry name" value="HisK_dim/P_sf"/>
</dbReference>
<evidence type="ECO:0000313" key="22">
    <source>
        <dbReference type="EMBL" id="WJW68418.1"/>
    </source>
</evidence>
<evidence type="ECO:0000256" key="12">
    <source>
        <dbReference type="ARBA" id="ARBA00022777"/>
    </source>
</evidence>
<evidence type="ECO:0000313" key="24">
    <source>
        <dbReference type="Proteomes" id="UP001431572"/>
    </source>
</evidence>
<dbReference type="AlphaFoldDB" id="A0A8T7M8M4"/>
<dbReference type="SMART" id="SM00387">
    <property type="entry name" value="HATPase_c"/>
    <property type="match status" value="2"/>
</dbReference>
<evidence type="ECO:0000256" key="8">
    <source>
        <dbReference type="ARBA" id="ARBA00022553"/>
    </source>
</evidence>
<keyword evidence="24" id="KW-1185">Reference proteome</keyword>
<protein>
    <recommendedName>
        <fullName evidence="5">Oxygen sensor histidine kinase NreB</fullName>
        <ecNumber evidence="4">2.7.13.3</ecNumber>
    </recommendedName>
    <alternativeName>
        <fullName evidence="18">Nitrogen regulation protein B</fullName>
    </alternativeName>
</protein>
<keyword evidence="12" id="KW-0418">Kinase</keyword>
<evidence type="ECO:0000256" key="18">
    <source>
        <dbReference type="ARBA" id="ARBA00030800"/>
    </source>
</evidence>
<dbReference type="EC" id="2.7.13.3" evidence="4"/>
<evidence type="ECO:0000256" key="11">
    <source>
        <dbReference type="ARBA" id="ARBA00022741"/>
    </source>
</evidence>
<dbReference type="Pfam" id="PF00512">
    <property type="entry name" value="HisKA"/>
    <property type="match status" value="1"/>
</dbReference>
<comment type="function">
    <text evidence="17">Member of the two-component regulatory system NreB/NreC involved in the control of dissimilatory nitrate/nitrite reduction in response to oxygen. NreB functions as a direct oxygen sensor histidine kinase which is autophosphorylated, in the absence of oxygen, probably at the conserved histidine residue, and transfers its phosphate group probably to a conserved aspartate residue of NreC. NreB/NreC activates the expression of the nitrate (narGHJI) and nitrite (nir) reductase operons, as well as the putative nitrate transporter gene narT.</text>
</comment>
<evidence type="ECO:0000256" key="1">
    <source>
        <dbReference type="ARBA" id="ARBA00000085"/>
    </source>
</evidence>
<feature type="coiled-coil region" evidence="19">
    <location>
        <begin position="309"/>
        <end position="346"/>
    </location>
</feature>
<dbReference type="CDD" id="cd16917">
    <property type="entry name" value="HATPase_UhpB-NarQ-NarX-like"/>
    <property type="match status" value="1"/>
</dbReference>
<keyword evidence="13 22" id="KW-0067">ATP-binding</keyword>
<evidence type="ECO:0000256" key="17">
    <source>
        <dbReference type="ARBA" id="ARBA00024827"/>
    </source>
</evidence>
<dbReference type="PANTHER" id="PTHR24421">
    <property type="entry name" value="NITRATE/NITRITE SENSOR PROTEIN NARX-RELATED"/>
    <property type="match status" value="1"/>
</dbReference>
<dbReference type="EMBL" id="CP128400">
    <property type="protein sequence ID" value="WJW68418.1"/>
    <property type="molecule type" value="Genomic_DNA"/>
</dbReference>
<sequence length="566" mass="64308">MNPKYNQLEQQMIIYARDFKVVYEEERLKRNELERANDRLRQLDEMKSTFVEIVSHELNTPVTIINGYLQILSEMLADKLQPQEAEYFNLAHQQAQQLSLLVEDITNFTYLTRSEPLLQLSDPELTSNLSLVVKKELEKQQSSIDEKGLVVQLNVPEQIFPANIEPARFRVIIGHLLSNAIKFNQVGGWIKINLYLTEGEEIEKLVLEIGNSGVFIPPEKIAQIYYPFQQIQSVDSRNYSGLGLGLALVQHTVSSFKGEIDVTSSATEGNFFKVTLPYSSWQDPILLKQRLDHVQSLNLFYARDLRRMYDDERKKNEILAKLKEELEEKQNRLNLFLSKLLTAQEEERKKVARDLHDGLAQTLTFGHQMVELIEVEVQDASSSSAYKRAKETLKSARTEVRSIIAGLRPDTLDRFGLIPALRESFNTMCNKNDWDGNFDVIGKFGEPGNSTISPQIAENFFRIAQEALTNVYKHSGAKQVLVRLVRDPGIVTLTVQDWGKGFEVQKWQNRHNLDAVSDSSDNGVVNMEHLGLVGMEERVRLLGGTMTITSKPGAGTTIVANVPVNE</sequence>
<evidence type="ECO:0000256" key="9">
    <source>
        <dbReference type="ARBA" id="ARBA00022679"/>
    </source>
</evidence>
<evidence type="ECO:0000256" key="6">
    <source>
        <dbReference type="ARBA" id="ARBA00022485"/>
    </source>
</evidence>
<dbReference type="RefSeq" id="WP_341470322.1">
    <property type="nucleotide sequence ID" value="NZ_CP128400.1"/>
</dbReference>
<dbReference type="CDD" id="cd00082">
    <property type="entry name" value="HisKA"/>
    <property type="match status" value="1"/>
</dbReference>
<keyword evidence="19" id="KW-0175">Coiled coil</keyword>
<evidence type="ECO:0000313" key="21">
    <source>
        <dbReference type="EMBL" id="NWJ48485.1"/>
    </source>
</evidence>
<dbReference type="PROSITE" id="PS50109">
    <property type="entry name" value="HIS_KIN"/>
    <property type="match status" value="1"/>
</dbReference>
<accession>A0A8T7M8M4</accession>
<evidence type="ECO:0000256" key="16">
    <source>
        <dbReference type="ARBA" id="ARBA00023014"/>
    </source>
</evidence>
<dbReference type="InterPro" id="IPR050482">
    <property type="entry name" value="Sensor_HK_TwoCompSys"/>
</dbReference>
<comment type="subcellular location">
    <subcellularLocation>
        <location evidence="3">Cytoplasm</location>
    </subcellularLocation>
</comment>
<evidence type="ECO:0000256" key="10">
    <source>
        <dbReference type="ARBA" id="ARBA00022723"/>
    </source>
</evidence>
<evidence type="ECO:0000256" key="7">
    <source>
        <dbReference type="ARBA" id="ARBA00022490"/>
    </source>
</evidence>
<evidence type="ECO:0000313" key="23">
    <source>
        <dbReference type="Proteomes" id="UP000521676"/>
    </source>
</evidence>
<dbReference type="GO" id="GO:0005737">
    <property type="term" value="C:cytoplasm"/>
    <property type="evidence" value="ECO:0007669"/>
    <property type="project" value="UniProtKB-SubCell"/>
</dbReference>
<dbReference type="EMBL" id="JACATZ010000003">
    <property type="protein sequence ID" value="NWJ48485.1"/>
    <property type="molecule type" value="Genomic_DNA"/>
</dbReference>
<comment type="cofactor">
    <cofactor evidence="2">
        <name>[4Fe-4S] cluster</name>
        <dbReference type="ChEBI" id="CHEBI:49883"/>
    </cofactor>
</comment>
<dbReference type="GO" id="GO:0016020">
    <property type="term" value="C:membrane"/>
    <property type="evidence" value="ECO:0007669"/>
    <property type="project" value="InterPro"/>
</dbReference>
<feature type="domain" description="Histidine kinase" evidence="20">
    <location>
        <begin position="53"/>
        <end position="280"/>
    </location>
</feature>
<reference evidence="21 23" key="1">
    <citation type="submission" date="2020-06" db="EMBL/GenBank/DDBJ databases">
        <title>Anoxygenic phototrophic Chloroflexota member uses a Type I reaction center.</title>
        <authorList>
            <person name="Tsuji J.M."/>
            <person name="Shaw N.A."/>
            <person name="Nagashima S."/>
            <person name="Venkiteswaran J."/>
            <person name="Schiff S.L."/>
            <person name="Hanada S."/>
            <person name="Tank M."/>
            <person name="Neufeld J.D."/>
        </authorList>
    </citation>
    <scope>NUCLEOTIDE SEQUENCE [LARGE SCALE GENOMIC DNA]</scope>
    <source>
        <strain evidence="21">L227-S17</strain>
    </source>
</reference>
<keyword evidence="15" id="KW-0902">Two-component regulatory system</keyword>
<evidence type="ECO:0000256" key="13">
    <source>
        <dbReference type="ARBA" id="ARBA00022840"/>
    </source>
</evidence>
<dbReference type="Proteomes" id="UP001431572">
    <property type="component" value="Chromosome 2"/>
</dbReference>
<evidence type="ECO:0000256" key="3">
    <source>
        <dbReference type="ARBA" id="ARBA00004496"/>
    </source>
</evidence>
<keyword evidence="9" id="KW-0808">Transferase</keyword>
<dbReference type="PANTHER" id="PTHR24421:SF10">
    <property type="entry name" value="NITRATE_NITRITE SENSOR PROTEIN NARQ"/>
    <property type="match status" value="1"/>
</dbReference>
<evidence type="ECO:0000256" key="15">
    <source>
        <dbReference type="ARBA" id="ARBA00023012"/>
    </source>
</evidence>
<dbReference type="InterPro" id="IPR003661">
    <property type="entry name" value="HisK_dim/P_dom"/>
</dbReference>
<dbReference type="SUPFAM" id="SSF55874">
    <property type="entry name" value="ATPase domain of HSP90 chaperone/DNA topoisomerase II/histidine kinase"/>
    <property type="match status" value="2"/>
</dbReference>
<comment type="catalytic activity">
    <reaction evidence="1">
        <text>ATP + protein L-histidine = ADP + protein N-phospho-L-histidine.</text>
        <dbReference type="EC" id="2.7.13.3"/>
    </reaction>
</comment>
<dbReference type="Pfam" id="PF07730">
    <property type="entry name" value="HisKA_3"/>
    <property type="match status" value="1"/>
</dbReference>
<evidence type="ECO:0000256" key="4">
    <source>
        <dbReference type="ARBA" id="ARBA00012438"/>
    </source>
</evidence>
<dbReference type="GO" id="GO:0051539">
    <property type="term" value="F:4 iron, 4 sulfur cluster binding"/>
    <property type="evidence" value="ECO:0007669"/>
    <property type="project" value="UniProtKB-KW"/>
</dbReference>
<dbReference type="Gene3D" id="1.20.5.1930">
    <property type="match status" value="1"/>
</dbReference>
<keyword evidence="7" id="KW-0963">Cytoplasm</keyword>
<dbReference type="SMART" id="SM00388">
    <property type="entry name" value="HisKA"/>
    <property type="match status" value="1"/>
</dbReference>
<dbReference type="GO" id="GO:0046872">
    <property type="term" value="F:metal ion binding"/>
    <property type="evidence" value="ECO:0007669"/>
    <property type="project" value="UniProtKB-KW"/>
</dbReference>
<dbReference type="InterPro" id="IPR005467">
    <property type="entry name" value="His_kinase_dom"/>
</dbReference>
<dbReference type="InterPro" id="IPR011712">
    <property type="entry name" value="Sig_transdc_His_kin_sub3_dim/P"/>
</dbReference>
<dbReference type="Gene3D" id="1.10.287.130">
    <property type="match status" value="1"/>
</dbReference>
<evidence type="ECO:0000256" key="14">
    <source>
        <dbReference type="ARBA" id="ARBA00023004"/>
    </source>
</evidence>
<reference evidence="22" key="2">
    <citation type="journal article" date="2024" name="Nature">
        <title>Anoxygenic phototroph of the Chloroflexota uses a type I reaction centre.</title>
        <authorList>
            <person name="Tsuji J.M."/>
            <person name="Shaw N.A."/>
            <person name="Nagashima S."/>
            <person name="Venkiteswaran J.J."/>
            <person name="Schiff S.L."/>
            <person name="Watanabe T."/>
            <person name="Fukui M."/>
            <person name="Hanada S."/>
            <person name="Tank M."/>
            <person name="Neufeld J.D."/>
        </authorList>
    </citation>
    <scope>NUCLEOTIDE SEQUENCE</scope>
    <source>
        <strain evidence="22">L227-S17</strain>
    </source>
</reference>
<dbReference type="GO" id="GO:0046983">
    <property type="term" value="F:protein dimerization activity"/>
    <property type="evidence" value="ECO:0007669"/>
    <property type="project" value="InterPro"/>
</dbReference>
<dbReference type="Proteomes" id="UP000521676">
    <property type="component" value="Unassembled WGS sequence"/>
</dbReference>
<dbReference type="GO" id="GO:0000155">
    <property type="term" value="F:phosphorelay sensor kinase activity"/>
    <property type="evidence" value="ECO:0007669"/>
    <property type="project" value="InterPro"/>
</dbReference>
<dbReference type="Pfam" id="PF02518">
    <property type="entry name" value="HATPase_c"/>
    <property type="match status" value="2"/>
</dbReference>
<proteinExistence type="predicted"/>
<keyword evidence="16" id="KW-0411">Iron-sulfur</keyword>
<name>A0A8T7M8M4_9CHLR</name>
<dbReference type="InterPro" id="IPR036890">
    <property type="entry name" value="HATPase_C_sf"/>
</dbReference>
<dbReference type="InterPro" id="IPR003594">
    <property type="entry name" value="HATPase_dom"/>
</dbReference>
<dbReference type="InterPro" id="IPR004358">
    <property type="entry name" value="Sig_transdc_His_kin-like_C"/>
</dbReference>
<organism evidence="21 23">
    <name type="scientific">Candidatus Chlorohelix allophototropha</name>
    <dbReference type="NCBI Taxonomy" id="3003348"/>
    <lineage>
        <taxon>Bacteria</taxon>
        <taxon>Bacillati</taxon>
        <taxon>Chloroflexota</taxon>
        <taxon>Chloroflexia</taxon>
        <taxon>Candidatus Chloroheliales</taxon>
        <taxon>Candidatus Chloroheliaceae</taxon>
        <taxon>Candidatus Chlorohelix</taxon>
    </lineage>
</organism>
<dbReference type="GO" id="GO:0005524">
    <property type="term" value="F:ATP binding"/>
    <property type="evidence" value="ECO:0007669"/>
    <property type="project" value="UniProtKB-KW"/>
</dbReference>
<evidence type="ECO:0000256" key="2">
    <source>
        <dbReference type="ARBA" id="ARBA00001966"/>
    </source>
</evidence>
<evidence type="ECO:0000256" key="5">
    <source>
        <dbReference type="ARBA" id="ARBA00017322"/>
    </source>
</evidence>
<dbReference type="PRINTS" id="PR00344">
    <property type="entry name" value="BCTRLSENSOR"/>
</dbReference>
<keyword evidence="8" id="KW-0597">Phosphoprotein</keyword>
<evidence type="ECO:0000256" key="19">
    <source>
        <dbReference type="SAM" id="Coils"/>
    </source>
</evidence>
<keyword evidence="6" id="KW-0004">4Fe-4S</keyword>
<keyword evidence="14" id="KW-0408">Iron</keyword>